<accession>A0AAP0NFZ9</accession>
<proteinExistence type="predicted"/>
<evidence type="ECO:0000313" key="2">
    <source>
        <dbReference type="Proteomes" id="UP001415857"/>
    </source>
</evidence>
<reference evidence="1 2" key="1">
    <citation type="journal article" date="2024" name="Plant J.">
        <title>Genome sequences and population genomics reveal climatic adaptation and genomic divergence between two closely related sweetgum species.</title>
        <authorList>
            <person name="Xu W.Q."/>
            <person name="Ren C.Q."/>
            <person name="Zhang X.Y."/>
            <person name="Comes H.P."/>
            <person name="Liu X.H."/>
            <person name="Li Y.G."/>
            <person name="Kettle C.J."/>
            <person name="Jalonen R."/>
            <person name="Gaisberger H."/>
            <person name="Ma Y.Z."/>
            <person name="Qiu Y.X."/>
        </authorList>
    </citation>
    <scope>NUCLEOTIDE SEQUENCE [LARGE SCALE GENOMIC DNA]</scope>
    <source>
        <strain evidence="1">Hangzhou</strain>
    </source>
</reference>
<sequence length="153" mass="17803">MNKNPKGRPGMKGVIITVYVESPIIRSHERKDPLKRIKPHPFAQRPPTARTRGYDRRAQLLAYARELRDASSQQLQWPKNNSRAKPKKWRWSTSPARLRLSFGGVFEGMKRGWRYERIGSEVDQPCDPKRINGKKTKASKRSNSYICVNHILH</sequence>
<name>A0AAP0NFZ9_LIQFO</name>
<dbReference type="EMBL" id="JBBPBK010000014">
    <property type="protein sequence ID" value="KAK9271432.1"/>
    <property type="molecule type" value="Genomic_DNA"/>
</dbReference>
<dbReference type="AlphaFoldDB" id="A0AAP0NFZ9"/>
<organism evidence="1 2">
    <name type="scientific">Liquidambar formosana</name>
    <name type="common">Formosan gum</name>
    <dbReference type="NCBI Taxonomy" id="63359"/>
    <lineage>
        <taxon>Eukaryota</taxon>
        <taxon>Viridiplantae</taxon>
        <taxon>Streptophyta</taxon>
        <taxon>Embryophyta</taxon>
        <taxon>Tracheophyta</taxon>
        <taxon>Spermatophyta</taxon>
        <taxon>Magnoliopsida</taxon>
        <taxon>eudicotyledons</taxon>
        <taxon>Gunneridae</taxon>
        <taxon>Pentapetalae</taxon>
        <taxon>Saxifragales</taxon>
        <taxon>Altingiaceae</taxon>
        <taxon>Liquidambar</taxon>
    </lineage>
</organism>
<protein>
    <submittedName>
        <fullName evidence="1">Uncharacterized protein</fullName>
    </submittedName>
</protein>
<keyword evidence="2" id="KW-1185">Reference proteome</keyword>
<dbReference type="Proteomes" id="UP001415857">
    <property type="component" value="Unassembled WGS sequence"/>
</dbReference>
<evidence type="ECO:0000313" key="1">
    <source>
        <dbReference type="EMBL" id="KAK9271432.1"/>
    </source>
</evidence>
<gene>
    <name evidence="1" type="ORF">L1049_027023</name>
</gene>
<comment type="caution">
    <text evidence="1">The sequence shown here is derived from an EMBL/GenBank/DDBJ whole genome shotgun (WGS) entry which is preliminary data.</text>
</comment>